<feature type="chain" id="PRO_5040849085" evidence="1">
    <location>
        <begin position="19"/>
        <end position="283"/>
    </location>
</feature>
<comment type="caution">
    <text evidence="2">The sequence shown here is derived from an EMBL/GenBank/DDBJ whole genome shotgun (WGS) entry which is preliminary data.</text>
</comment>
<feature type="signal peptide" evidence="1">
    <location>
        <begin position="1"/>
        <end position="18"/>
    </location>
</feature>
<reference evidence="2" key="1">
    <citation type="submission" date="2022-07" db="EMBL/GenBank/DDBJ databases">
        <title>Genome Sequence of Xylaria arbuscula.</title>
        <authorList>
            <person name="Buettner E."/>
        </authorList>
    </citation>
    <scope>NUCLEOTIDE SEQUENCE</scope>
    <source>
        <strain evidence="2">VT107</strain>
    </source>
</reference>
<dbReference type="EMBL" id="JANPWZ010000711">
    <property type="protein sequence ID" value="KAJ3573085.1"/>
    <property type="molecule type" value="Genomic_DNA"/>
</dbReference>
<proteinExistence type="predicted"/>
<evidence type="ECO:0000256" key="1">
    <source>
        <dbReference type="SAM" id="SignalP"/>
    </source>
</evidence>
<keyword evidence="1" id="KW-0732">Signal</keyword>
<name>A0A9W8TNQ5_9PEZI</name>
<dbReference type="VEuPathDB" id="FungiDB:F4678DRAFT_482763"/>
<protein>
    <submittedName>
        <fullName evidence="2">Uncharacterized protein</fullName>
    </submittedName>
</protein>
<organism evidence="2 3">
    <name type="scientific">Xylaria arbuscula</name>
    <dbReference type="NCBI Taxonomy" id="114810"/>
    <lineage>
        <taxon>Eukaryota</taxon>
        <taxon>Fungi</taxon>
        <taxon>Dikarya</taxon>
        <taxon>Ascomycota</taxon>
        <taxon>Pezizomycotina</taxon>
        <taxon>Sordariomycetes</taxon>
        <taxon>Xylariomycetidae</taxon>
        <taxon>Xylariales</taxon>
        <taxon>Xylariaceae</taxon>
        <taxon>Xylaria</taxon>
    </lineage>
</organism>
<dbReference type="AlphaFoldDB" id="A0A9W8TNQ5"/>
<sequence>MRVPLFIVFSYLSIAVWAGGYQGCLERVWLYQAYQIDGLNDPKDQTVGMKCRSWDRTKKECTGGNWTPCKPKKNSGRTRCNFDDLIIHLGGANQNLQWTVNDASGNLDTEKTAAQCYDNHVKEGKAVKSPPPYTGWLKDTWEYNDYITKLGKVADDTAKNKRTDENKHLWAGFDDTRDKILTARTGDHGPFLIREAERRLGSKMQIYKEDLGKSPGTGEKWETVDWAETFKQASLRNVKNPGREIANFVKDWYHGPMKSKSASDHLQVMKSYETVADRAWTCR</sequence>
<gene>
    <name evidence="2" type="ORF">NPX13_g4830</name>
</gene>
<accession>A0A9W8TNQ5</accession>
<dbReference type="Proteomes" id="UP001148614">
    <property type="component" value="Unassembled WGS sequence"/>
</dbReference>
<evidence type="ECO:0000313" key="3">
    <source>
        <dbReference type="Proteomes" id="UP001148614"/>
    </source>
</evidence>
<evidence type="ECO:0000313" key="2">
    <source>
        <dbReference type="EMBL" id="KAJ3573085.1"/>
    </source>
</evidence>
<keyword evidence="3" id="KW-1185">Reference proteome</keyword>